<evidence type="ECO:0000313" key="1">
    <source>
        <dbReference type="EMBL" id="RCU49165.1"/>
    </source>
</evidence>
<keyword evidence="2" id="KW-1185">Reference proteome</keyword>
<organism evidence="1 2">
    <name type="scientific">Corallincola holothuriorum</name>
    <dbReference type="NCBI Taxonomy" id="2282215"/>
    <lineage>
        <taxon>Bacteria</taxon>
        <taxon>Pseudomonadati</taxon>
        <taxon>Pseudomonadota</taxon>
        <taxon>Gammaproteobacteria</taxon>
        <taxon>Alteromonadales</taxon>
        <taxon>Psychromonadaceae</taxon>
        <taxon>Corallincola</taxon>
    </lineage>
</organism>
<dbReference type="AlphaFoldDB" id="A0A368NHF5"/>
<dbReference type="GO" id="GO:0006400">
    <property type="term" value="P:tRNA modification"/>
    <property type="evidence" value="ECO:0007669"/>
    <property type="project" value="InterPro"/>
</dbReference>
<dbReference type="EMBL" id="QPID01000007">
    <property type="protein sequence ID" value="RCU49165.1"/>
    <property type="molecule type" value="Genomic_DNA"/>
</dbReference>
<accession>A0A368NHF5</accession>
<dbReference type="InterPro" id="IPR036511">
    <property type="entry name" value="TGT-like_sf"/>
</dbReference>
<comment type="caution">
    <text evidence="1">The sequence shown here is derived from an EMBL/GenBank/DDBJ whole genome shotgun (WGS) entry which is preliminary data.</text>
</comment>
<dbReference type="Gene3D" id="3.20.20.105">
    <property type="entry name" value="Queuine tRNA-ribosyltransferase-like"/>
    <property type="match status" value="1"/>
</dbReference>
<name>A0A368NHF5_9GAMM</name>
<sequence>MPYFKQLSDAIHTPATTIDYSQFVVEDVGDTFLPSTVTKEDLNFIKPNSPLVSVDAGLMSVAQISNLQNPKENMITCRDKKQSALVISDSGGFSAARDIVDMNRQFIEESFAFSKNYIDIAIAGDIPTFAVEQKTSVIYKTFDDCLQTTVGALEIIKELNQAQQEPVKFLNVIQGATQAEGDIWYEDIKQYDCFGYAISGIQRDSVKYLLIRMLALIAGGKFNRDETWLHFLGVGNLTYAVLLTVLLDALRARFPKLALNISYDSSTAFTMNPKSGDFYTDIDLSDNWTINKDKVVVKDWVDSNKTFPSQSSAVSKIITEGNVVISDPYGKPTMYESGKCLIANHNLGVQMNAIKQANDRLRKGEHENNLAKYLPDTLIKARKVIWDVITEKDPKKAEALLYNHSDNLRALDDVSKVVNKTKAPRAKK</sequence>
<proteinExistence type="predicted"/>
<reference evidence="1 2" key="1">
    <citation type="submission" date="2018-07" db="EMBL/GenBank/DDBJ databases">
        <title>Corallincola holothuriorum sp. nov., a new facultative anaerobe isolated from sea cucumber Apostichopus japonicus.</title>
        <authorList>
            <person name="Xia H."/>
        </authorList>
    </citation>
    <scope>NUCLEOTIDE SEQUENCE [LARGE SCALE GENOMIC DNA]</scope>
    <source>
        <strain evidence="1 2">C4</strain>
    </source>
</reference>
<evidence type="ECO:0000313" key="2">
    <source>
        <dbReference type="Proteomes" id="UP000252558"/>
    </source>
</evidence>
<dbReference type="Proteomes" id="UP000252558">
    <property type="component" value="Unassembled WGS sequence"/>
</dbReference>
<dbReference type="RefSeq" id="WP_114338725.1">
    <property type="nucleotide sequence ID" value="NZ_QPID01000007.1"/>
</dbReference>
<gene>
    <name evidence="1" type="ORF">DU002_12480</name>
</gene>
<protein>
    <submittedName>
        <fullName evidence="1">Uncharacterized protein</fullName>
    </submittedName>
</protein>